<evidence type="ECO:0000256" key="1">
    <source>
        <dbReference type="SAM" id="MobiDB-lite"/>
    </source>
</evidence>
<keyword evidence="2" id="KW-1185">Reference proteome</keyword>
<feature type="region of interest" description="Disordered" evidence="1">
    <location>
        <begin position="1"/>
        <end position="31"/>
    </location>
</feature>
<sequence length="98" mass="10628">MEYSPATEQAPDNCGQPLIDPVNGHAADAAGPTTHFVDCSPYLTLMPAVRTVVSSSTDQQEQHHRHSSQQQVAFDHAPTGARLNPNFVYIDTGFSYGK</sequence>
<proteinExistence type="predicted"/>
<organism evidence="2 3">
    <name type="scientific">Romanomermis culicivorax</name>
    <name type="common">Nematode worm</name>
    <dbReference type="NCBI Taxonomy" id="13658"/>
    <lineage>
        <taxon>Eukaryota</taxon>
        <taxon>Metazoa</taxon>
        <taxon>Ecdysozoa</taxon>
        <taxon>Nematoda</taxon>
        <taxon>Enoplea</taxon>
        <taxon>Dorylaimia</taxon>
        <taxon>Mermithida</taxon>
        <taxon>Mermithoidea</taxon>
        <taxon>Mermithidae</taxon>
        <taxon>Romanomermis</taxon>
    </lineage>
</organism>
<dbReference type="WBParaSite" id="nRc.2.0.1.t16377-RA">
    <property type="protein sequence ID" value="nRc.2.0.1.t16377-RA"/>
    <property type="gene ID" value="nRc.2.0.1.g16377"/>
</dbReference>
<name>A0A915IQU4_ROMCU</name>
<accession>A0A915IQU4</accession>
<evidence type="ECO:0000313" key="2">
    <source>
        <dbReference type="Proteomes" id="UP000887565"/>
    </source>
</evidence>
<protein>
    <submittedName>
        <fullName evidence="3">Uncharacterized protein</fullName>
    </submittedName>
</protein>
<feature type="region of interest" description="Disordered" evidence="1">
    <location>
        <begin position="53"/>
        <end position="84"/>
    </location>
</feature>
<reference evidence="3" key="1">
    <citation type="submission" date="2022-11" db="UniProtKB">
        <authorList>
            <consortium name="WormBaseParasite"/>
        </authorList>
    </citation>
    <scope>IDENTIFICATION</scope>
</reference>
<dbReference type="Proteomes" id="UP000887565">
    <property type="component" value="Unplaced"/>
</dbReference>
<dbReference type="AlphaFoldDB" id="A0A915IQU4"/>
<evidence type="ECO:0000313" key="3">
    <source>
        <dbReference type="WBParaSite" id="nRc.2.0.1.t16377-RA"/>
    </source>
</evidence>